<name>A0AAE7RV05_9CAUD</name>
<organism evidence="2 3">
    <name type="scientific">uncultured phage cr44_1</name>
    <dbReference type="NCBI Taxonomy" id="2986405"/>
    <lineage>
        <taxon>Viruses</taxon>
        <taxon>Duplodnaviria</taxon>
        <taxon>Heunggongvirae</taxon>
        <taxon>Uroviricota</taxon>
        <taxon>Caudoviricetes</taxon>
        <taxon>Crassvirales</taxon>
        <taxon>Steigviridae</taxon>
        <taxon>Asinivirinae</taxon>
        <taxon>Kahnovirus</taxon>
        <taxon>Kahnovirus copri</taxon>
    </lineage>
</organism>
<feature type="compositionally biased region" description="Basic and acidic residues" evidence="1">
    <location>
        <begin position="1"/>
        <end position="15"/>
    </location>
</feature>
<dbReference type="EMBL" id="MZ130483">
    <property type="protein sequence ID" value="QWM89931.1"/>
    <property type="molecule type" value="Genomic_DNA"/>
</dbReference>
<dbReference type="RefSeq" id="YP_010359503.1">
    <property type="nucleotide sequence ID" value="NC_062773.1"/>
</dbReference>
<protein>
    <submittedName>
        <fullName evidence="2">Uncharacterized protein</fullName>
    </submittedName>
</protein>
<dbReference type="KEGG" id="vg:75691687"/>
<dbReference type="Proteomes" id="UP000827552">
    <property type="component" value="Segment"/>
</dbReference>
<dbReference type="GeneID" id="75691687"/>
<evidence type="ECO:0000256" key="1">
    <source>
        <dbReference type="SAM" id="MobiDB-lite"/>
    </source>
</evidence>
<proteinExistence type="predicted"/>
<gene>
    <name evidence="2" type="primary">gp_20475</name>
</gene>
<sequence length="98" mass="11099">MKEKEQNPLERKLDEQSFENAAKAIKGGKENGGLTNVELVENLVESYKGKTMQAPVEVIITSAIFLNVRELMGTIEALEHTLHIKMAKELREKYEGRI</sequence>
<keyword evidence="3" id="KW-1185">Reference proteome</keyword>
<feature type="region of interest" description="Disordered" evidence="1">
    <location>
        <begin position="1"/>
        <end position="32"/>
    </location>
</feature>
<evidence type="ECO:0000313" key="3">
    <source>
        <dbReference type="Proteomes" id="UP000827552"/>
    </source>
</evidence>
<reference evidence="2 3" key="1">
    <citation type="submission" date="2021-04" db="EMBL/GenBank/DDBJ databases">
        <authorList>
            <person name="Shkoporov A.N."/>
            <person name="Stockdale S.R."/>
            <person name="Guerin E."/>
            <person name="Ross R.P."/>
            <person name="Hill C."/>
        </authorList>
    </citation>
    <scope>NUCLEOTIDE SEQUENCE [LARGE SCALE GENOMIC DNA]</scope>
    <source>
        <strain evidence="3">cr44_1</strain>
    </source>
</reference>
<evidence type="ECO:0000313" key="2">
    <source>
        <dbReference type="EMBL" id="QWM89931.1"/>
    </source>
</evidence>
<accession>A0AAE7RV05</accession>